<keyword evidence="4" id="KW-0560">Oxidoreductase</keyword>
<keyword evidence="1" id="KW-0285">Flavoprotein</keyword>
<keyword evidence="6" id="KW-0411">Iron-sulfur</keyword>
<proteinExistence type="predicted"/>
<keyword evidence="2" id="KW-0001">2Fe-2S</keyword>
<dbReference type="PROSITE" id="PS51384">
    <property type="entry name" value="FAD_FR"/>
    <property type="match status" value="1"/>
</dbReference>
<dbReference type="InterPro" id="IPR017927">
    <property type="entry name" value="FAD-bd_FR_type"/>
</dbReference>
<dbReference type="SUPFAM" id="SSF52343">
    <property type="entry name" value="Ferredoxin reductase-like, C-terminal NADP-linked domain"/>
    <property type="match status" value="1"/>
</dbReference>
<feature type="domain" description="2Fe-2S ferredoxin-type" evidence="7">
    <location>
        <begin position="232"/>
        <end position="317"/>
    </location>
</feature>
<dbReference type="PANTHER" id="PTHR47354:SF1">
    <property type="entry name" value="CARNITINE MONOOXYGENASE REDUCTASE SUBUNIT"/>
    <property type="match status" value="1"/>
</dbReference>
<accession>A0A4D6XAR7</accession>
<dbReference type="PROSITE" id="PS51085">
    <property type="entry name" value="2FE2S_FER_2"/>
    <property type="match status" value="1"/>
</dbReference>
<evidence type="ECO:0000256" key="5">
    <source>
        <dbReference type="ARBA" id="ARBA00023004"/>
    </source>
</evidence>
<keyword evidence="3" id="KW-0479">Metal-binding</keyword>
<evidence type="ECO:0000259" key="8">
    <source>
        <dbReference type="PROSITE" id="PS51384"/>
    </source>
</evidence>
<organism evidence="9 10">
    <name type="scientific">Pseudomonas putida</name>
    <name type="common">Arthrobacter siderocapsulatus</name>
    <dbReference type="NCBI Taxonomy" id="303"/>
    <lineage>
        <taxon>Bacteria</taxon>
        <taxon>Pseudomonadati</taxon>
        <taxon>Pseudomonadota</taxon>
        <taxon>Gammaproteobacteria</taxon>
        <taxon>Pseudomonadales</taxon>
        <taxon>Pseudomonadaceae</taxon>
        <taxon>Pseudomonas</taxon>
    </lineage>
</organism>
<dbReference type="PANTHER" id="PTHR47354">
    <property type="entry name" value="NADH OXIDOREDUCTASE HCR"/>
    <property type="match status" value="1"/>
</dbReference>
<dbReference type="Pfam" id="PF00111">
    <property type="entry name" value="Fer2"/>
    <property type="match status" value="1"/>
</dbReference>
<dbReference type="Proteomes" id="UP000298551">
    <property type="component" value="Chromosome"/>
</dbReference>
<feature type="domain" description="FAD-binding FR-type" evidence="8">
    <location>
        <begin position="3"/>
        <end position="105"/>
    </location>
</feature>
<dbReference type="PRINTS" id="PR00409">
    <property type="entry name" value="PHDIOXRDTASE"/>
</dbReference>
<protein>
    <submittedName>
        <fullName evidence="9">Oxidoreductase</fullName>
    </submittedName>
</protein>
<dbReference type="GO" id="GO:0016491">
    <property type="term" value="F:oxidoreductase activity"/>
    <property type="evidence" value="ECO:0007669"/>
    <property type="project" value="UniProtKB-KW"/>
</dbReference>
<dbReference type="OrthoDB" id="9801223at2"/>
<keyword evidence="5" id="KW-0408">Iron</keyword>
<evidence type="ECO:0000313" key="10">
    <source>
        <dbReference type="Proteomes" id="UP000298551"/>
    </source>
</evidence>
<dbReference type="GO" id="GO:0051537">
    <property type="term" value="F:2 iron, 2 sulfur cluster binding"/>
    <property type="evidence" value="ECO:0007669"/>
    <property type="project" value="UniProtKB-KW"/>
</dbReference>
<dbReference type="PROSITE" id="PS00197">
    <property type="entry name" value="2FE2S_FER_1"/>
    <property type="match status" value="1"/>
</dbReference>
<gene>
    <name evidence="9" type="ORF">E6B08_17020</name>
</gene>
<dbReference type="InterPro" id="IPR036010">
    <property type="entry name" value="2Fe-2S_ferredoxin-like_sf"/>
</dbReference>
<name>A0A4D6XAR7_PSEPU</name>
<dbReference type="InterPro" id="IPR012675">
    <property type="entry name" value="Beta-grasp_dom_sf"/>
</dbReference>
<reference evidence="10" key="1">
    <citation type="submission" date="2019-04" db="EMBL/GenBank/DDBJ databases">
        <title>Genome sequence of Pseudomonas putida 1290, an auxin catabolizing strain.</title>
        <authorList>
            <person name="Laird T.S."/>
            <person name="Leveau J.H.J."/>
        </authorList>
    </citation>
    <scope>NUCLEOTIDE SEQUENCE [LARGE SCALE GENOMIC DNA]</scope>
    <source>
        <strain evidence="10">1290</strain>
    </source>
</reference>
<dbReference type="InterPro" id="IPR050415">
    <property type="entry name" value="MRET"/>
</dbReference>
<dbReference type="InterPro" id="IPR001041">
    <property type="entry name" value="2Fe-2S_ferredoxin-type"/>
</dbReference>
<dbReference type="CDD" id="cd00207">
    <property type="entry name" value="fer2"/>
    <property type="match status" value="1"/>
</dbReference>
<dbReference type="GO" id="GO:0046872">
    <property type="term" value="F:metal ion binding"/>
    <property type="evidence" value="ECO:0007669"/>
    <property type="project" value="UniProtKB-KW"/>
</dbReference>
<dbReference type="Gene3D" id="2.40.30.10">
    <property type="entry name" value="Translation factors"/>
    <property type="match status" value="1"/>
</dbReference>
<dbReference type="AlphaFoldDB" id="A0A4D6XAR7"/>
<dbReference type="InterPro" id="IPR017938">
    <property type="entry name" value="Riboflavin_synthase-like_b-brl"/>
</dbReference>
<dbReference type="SUPFAM" id="SSF63380">
    <property type="entry name" value="Riboflavin synthase domain-like"/>
    <property type="match status" value="1"/>
</dbReference>
<dbReference type="InterPro" id="IPR006058">
    <property type="entry name" value="2Fe2S_fd_BS"/>
</dbReference>
<evidence type="ECO:0000256" key="2">
    <source>
        <dbReference type="ARBA" id="ARBA00022714"/>
    </source>
</evidence>
<evidence type="ECO:0000256" key="1">
    <source>
        <dbReference type="ARBA" id="ARBA00022630"/>
    </source>
</evidence>
<evidence type="ECO:0000256" key="3">
    <source>
        <dbReference type="ARBA" id="ARBA00022723"/>
    </source>
</evidence>
<dbReference type="InterPro" id="IPR039261">
    <property type="entry name" value="FNR_nucleotide-bd"/>
</dbReference>
<dbReference type="EMBL" id="CP039371">
    <property type="protein sequence ID" value="QCI12969.1"/>
    <property type="molecule type" value="Genomic_DNA"/>
</dbReference>
<dbReference type="Gene3D" id="3.40.50.80">
    <property type="entry name" value="Nucleotide-binding domain of ferredoxin-NADP reductase (FNR) module"/>
    <property type="match status" value="1"/>
</dbReference>
<dbReference type="CDD" id="cd06185">
    <property type="entry name" value="PDR_like"/>
    <property type="match status" value="1"/>
</dbReference>
<sequence>MPDDVLTLQVTDLITEAKGVVLVELRSPDARPLPPFTPGAHIELHLPGGIVRQYSLCNDARERHRYCVGVGLSAASRGGSRHVHRSLRVGDILQVGAPRNHFPLQEDAPGFVFFAGGIGITPVWSMIQWCEANRRPWHLHYLVRSRQRAAFLEELSAFADNVTLHADDEAGGLFDVPAAVARQPANVHFYTCGPTPLMLAVEAAAKSYAEEQVHFEWFTPKAPIHDTGDRPFSIELARSGRTFEVPADQTILQVLEANGLRVDSSCREGTCASCETCVLDGTPDHRDSVLTAAERKNNDVMMICVSRALSATLVLDL</sequence>
<evidence type="ECO:0000313" key="9">
    <source>
        <dbReference type="EMBL" id="QCI12969.1"/>
    </source>
</evidence>
<evidence type="ECO:0000256" key="4">
    <source>
        <dbReference type="ARBA" id="ARBA00023002"/>
    </source>
</evidence>
<evidence type="ECO:0000256" key="6">
    <source>
        <dbReference type="ARBA" id="ARBA00023014"/>
    </source>
</evidence>
<dbReference type="SUPFAM" id="SSF54292">
    <property type="entry name" value="2Fe-2S ferredoxin-like"/>
    <property type="match status" value="1"/>
</dbReference>
<evidence type="ECO:0000259" key="7">
    <source>
        <dbReference type="PROSITE" id="PS51085"/>
    </source>
</evidence>
<dbReference type="RefSeq" id="WP_136915121.1">
    <property type="nucleotide sequence ID" value="NZ_CP039371.1"/>
</dbReference>
<dbReference type="Gene3D" id="3.10.20.30">
    <property type="match status" value="1"/>
</dbReference>